<reference evidence="1" key="1">
    <citation type="journal article" date="2015" name="ISME J.">
        <title>Draft Genome Sequence of Streptomyces incarnatus NRRL8089, which Produces the Nucleoside Antibiotic Sinefungin.</title>
        <authorList>
            <person name="Oshima K."/>
            <person name="Hattori M."/>
            <person name="Shimizu H."/>
            <person name="Fukuda K."/>
            <person name="Nemoto M."/>
            <person name="Inagaki K."/>
            <person name="Tamura T."/>
        </authorList>
    </citation>
    <scope>NUCLEOTIDE SEQUENCE</scope>
    <source>
        <strain evidence="1">FACHB-1375</strain>
    </source>
</reference>
<dbReference type="InterPro" id="IPR008840">
    <property type="entry name" value="Sipho_Gp157"/>
</dbReference>
<sequence length="186" mass="21056">MDTNDTNINRATLAQLSVTAAELWDSIENCPEGVELADTYAQLLDIQNATEAKVDAIAYLADQLKLDMEMWSDRLSKVTALYQVIIQRRRNQLDSLKSYLLRLYKLGLIPEQVVGTERRIDFQNNPPSVILLVEAEQLPSQFQSVKVTSANKEILAAHKAGEDVSSFAEIVTEKHVRFKHISRKKK</sequence>
<evidence type="ECO:0000313" key="2">
    <source>
        <dbReference type="Proteomes" id="UP000641646"/>
    </source>
</evidence>
<name>A0A926ZFV3_9CYAN</name>
<reference evidence="1" key="2">
    <citation type="submission" date="2020-08" db="EMBL/GenBank/DDBJ databases">
        <authorList>
            <person name="Chen M."/>
            <person name="Teng W."/>
            <person name="Zhao L."/>
            <person name="Hu C."/>
            <person name="Zhou Y."/>
            <person name="Han B."/>
            <person name="Song L."/>
            <person name="Shu W."/>
        </authorList>
    </citation>
    <scope>NUCLEOTIDE SEQUENCE</scope>
    <source>
        <strain evidence="1">FACHB-1375</strain>
    </source>
</reference>
<dbReference type="EMBL" id="JACJPW010000015">
    <property type="protein sequence ID" value="MBD2181044.1"/>
    <property type="molecule type" value="Genomic_DNA"/>
</dbReference>
<dbReference type="Proteomes" id="UP000641646">
    <property type="component" value="Unassembled WGS sequence"/>
</dbReference>
<evidence type="ECO:0000313" key="1">
    <source>
        <dbReference type="EMBL" id="MBD2181044.1"/>
    </source>
</evidence>
<dbReference type="Pfam" id="PF05565">
    <property type="entry name" value="Sipho_Gp157"/>
    <property type="match status" value="1"/>
</dbReference>
<organism evidence="1 2">
    <name type="scientific">Aerosakkonema funiforme FACHB-1375</name>
    <dbReference type="NCBI Taxonomy" id="2949571"/>
    <lineage>
        <taxon>Bacteria</taxon>
        <taxon>Bacillati</taxon>
        <taxon>Cyanobacteriota</taxon>
        <taxon>Cyanophyceae</taxon>
        <taxon>Oscillatoriophycideae</taxon>
        <taxon>Aerosakkonematales</taxon>
        <taxon>Aerosakkonemataceae</taxon>
        <taxon>Aerosakkonema</taxon>
    </lineage>
</organism>
<protein>
    <submittedName>
        <fullName evidence="1">Siphovirus Gp157 family protein</fullName>
    </submittedName>
</protein>
<proteinExistence type="predicted"/>
<dbReference type="AlphaFoldDB" id="A0A926ZFV3"/>
<gene>
    <name evidence="1" type="ORF">H6G03_08010</name>
</gene>
<accession>A0A926ZFV3</accession>
<comment type="caution">
    <text evidence="1">The sequence shown here is derived from an EMBL/GenBank/DDBJ whole genome shotgun (WGS) entry which is preliminary data.</text>
</comment>
<keyword evidence="2" id="KW-1185">Reference proteome</keyword>